<evidence type="ECO:0000313" key="9">
    <source>
        <dbReference type="Proteomes" id="UP000033423"/>
    </source>
</evidence>
<dbReference type="InterPro" id="IPR034466">
    <property type="entry name" value="Methyltransferase_Class_B"/>
</dbReference>
<proteinExistence type="predicted"/>
<dbReference type="Gene3D" id="3.80.30.20">
    <property type="entry name" value="tm_1862 like domain"/>
    <property type="match status" value="1"/>
</dbReference>
<dbReference type="SFLD" id="SFLDS00029">
    <property type="entry name" value="Radical_SAM"/>
    <property type="match status" value="1"/>
</dbReference>
<dbReference type="Pfam" id="PF02310">
    <property type="entry name" value="B12-binding"/>
    <property type="match status" value="1"/>
</dbReference>
<dbReference type="InterPro" id="IPR006158">
    <property type="entry name" value="Cobalamin-bd"/>
</dbReference>
<dbReference type="SMART" id="SM00729">
    <property type="entry name" value="Elp3"/>
    <property type="match status" value="1"/>
</dbReference>
<evidence type="ECO:0000256" key="3">
    <source>
        <dbReference type="ARBA" id="ARBA00022723"/>
    </source>
</evidence>
<feature type="domain" description="B12-binding" evidence="6">
    <location>
        <begin position="10"/>
        <end position="152"/>
    </location>
</feature>
<evidence type="ECO:0000256" key="1">
    <source>
        <dbReference type="ARBA" id="ARBA00001966"/>
    </source>
</evidence>
<dbReference type="PROSITE" id="PS51332">
    <property type="entry name" value="B12_BINDING"/>
    <property type="match status" value="1"/>
</dbReference>
<evidence type="ECO:0000259" key="6">
    <source>
        <dbReference type="PROSITE" id="PS51332"/>
    </source>
</evidence>
<keyword evidence="3" id="KW-0479">Metal-binding</keyword>
<dbReference type="Proteomes" id="UP000033423">
    <property type="component" value="Unassembled WGS sequence"/>
</dbReference>
<dbReference type="AlphaFoldDB" id="A0A0F3GQP1"/>
<comment type="cofactor">
    <cofactor evidence="1">
        <name>[4Fe-4S] cluster</name>
        <dbReference type="ChEBI" id="CHEBI:49883"/>
    </cofactor>
</comment>
<dbReference type="GO" id="GO:0003824">
    <property type="term" value="F:catalytic activity"/>
    <property type="evidence" value="ECO:0007669"/>
    <property type="project" value="InterPro"/>
</dbReference>
<name>A0A0F3GQP1_9BACT</name>
<dbReference type="InterPro" id="IPR058240">
    <property type="entry name" value="rSAM_sf"/>
</dbReference>
<dbReference type="PATRIC" id="fig|29290.4.peg.4774"/>
<organism evidence="8 9">
    <name type="scientific">Candidatus Magnetobacterium bavaricum</name>
    <dbReference type="NCBI Taxonomy" id="29290"/>
    <lineage>
        <taxon>Bacteria</taxon>
        <taxon>Pseudomonadati</taxon>
        <taxon>Nitrospirota</taxon>
        <taxon>Thermodesulfovibrionia</taxon>
        <taxon>Thermodesulfovibrionales</taxon>
        <taxon>Candidatus Magnetobacteriaceae</taxon>
        <taxon>Candidatus Magnetobacterium</taxon>
    </lineage>
</organism>
<comment type="caution">
    <text evidence="8">The sequence shown here is derived from an EMBL/GenBank/DDBJ whole genome shotgun (WGS) entry which is preliminary data.</text>
</comment>
<dbReference type="Gene3D" id="3.40.50.280">
    <property type="entry name" value="Cobalamin-binding domain"/>
    <property type="match status" value="1"/>
</dbReference>
<dbReference type="EMBL" id="LACI01001565">
    <property type="protein sequence ID" value="KJU84226.1"/>
    <property type="molecule type" value="Genomic_DNA"/>
</dbReference>
<sequence>MKVLLIQSYLGGAGKGEPPERAIFPLSLACLKASLTQQEVVVFDTNIHQVPFEELRRLLRQFAPDVVGISIRNIDSTNKSESVFYYAYIKETLDVIKSVTTTARVIAGGAGFSVFARRIMQDEPRIDYGVFLEGEATLPLLLDNLDDPSLVPNVFYRKDAQVYYSPGGAAPDFATLPLPKRSGMAVERYGEGTVGVETKRGCHMGCLYCVYGFLNGKKMRLRPVRRVVDDIQSLVEDFGVKRFTFVDSIFNVPLKHAEDICNELLRREIAVQWSAWFTEKNLTRQFIDLVVRAGCRNIIFSPDGFSDNCLRRLGKDITMRDILRAYGIVRGIDGVEVSYNFFKNPPGQSLDNFIATVAFLIKAKAQMGSRVHFEFNTLRIEPHTRLYEMALAQGVIKPNDDLLYPAYYSNPTTAYTEKAFNALTGIKDTINTKVIPLIKGR</sequence>
<dbReference type="InterPro" id="IPR007197">
    <property type="entry name" value="rSAM"/>
</dbReference>
<dbReference type="InterPro" id="IPR051198">
    <property type="entry name" value="BchE-like"/>
</dbReference>
<evidence type="ECO:0000256" key="5">
    <source>
        <dbReference type="ARBA" id="ARBA00023014"/>
    </source>
</evidence>
<reference evidence="8 9" key="1">
    <citation type="submission" date="2015-02" db="EMBL/GenBank/DDBJ databases">
        <title>Single-cell genomics of uncultivated deep-branching MTB reveals a conserved set of magnetosome genes.</title>
        <authorList>
            <person name="Kolinko S."/>
            <person name="Richter M."/>
            <person name="Glockner F.O."/>
            <person name="Brachmann A."/>
            <person name="Schuler D."/>
        </authorList>
    </citation>
    <scope>NUCLEOTIDE SEQUENCE [LARGE SCALE GENOMIC DNA]</scope>
    <source>
        <strain evidence="8">TM-1</strain>
    </source>
</reference>
<dbReference type="GO" id="GO:0046872">
    <property type="term" value="F:metal ion binding"/>
    <property type="evidence" value="ECO:0007669"/>
    <property type="project" value="UniProtKB-KW"/>
</dbReference>
<dbReference type="SFLD" id="SFLDG01123">
    <property type="entry name" value="methyltransferase_(Class_B)"/>
    <property type="match status" value="1"/>
</dbReference>
<dbReference type="Pfam" id="PF04055">
    <property type="entry name" value="Radical_SAM"/>
    <property type="match status" value="1"/>
</dbReference>
<evidence type="ECO:0000313" key="8">
    <source>
        <dbReference type="EMBL" id="KJU84226.1"/>
    </source>
</evidence>
<evidence type="ECO:0000256" key="4">
    <source>
        <dbReference type="ARBA" id="ARBA00023004"/>
    </source>
</evidence>
<gene>
    <name evidence="8" type="ORF">MBAV_003583</name>
</gene>
<dbReference type="PANTHER" id="PTHR43409:SF16">
    <property type="entry name" value="SLR0320 PROTEIN"/>
    <property type="match status" value="1"/>
</dbReference>
<dbReference type="SUPFAM" id="SSF102114">
    <property type="entry name" value="Radical SAM enzymes"/>
    <property type="match status" value="1"/>
</dbReference>
<dbReference type="GO" id="GO:0031419">
    <property type="term" value="F:cobalamin binding"/>
    <property type="evidence" value="ECO:0007669"/>
    <property type="project" value="InterPro"/>
</dbReference>
<dbReference type="GO" id="GO:0005829">
    <property type="term" value="C:cytosol"/>
    <property type="evidence" value="ECO:0007669"/>
    <property type="project" value="TreeGrafter"/>
</dbReference>
<evidence type="ECO:0000259" key="7">
    <source>
        <dbReference type="PROSITE" id="PS51918"/>
    </source>
</evidence>
<keyword evidence="5" id="KW-0411">Iron-sulfur</keyword>
<dbReference type="InterPro" id="IPR006638">
    <property type="entry name" value="Elp3/MiaA/NifB-like_rSAM"/>
</dbReference>
<accession>A0A0F3GQP1</accession>
<evidence type="ECO:0000256" key="2">
    <source>
        <dbReference type="ARBA" id="ARBA00022691"/>
    </source>
</evidence>
<protein>
    <submittedName>
        <fullName evidence="8">Fe-S oxidoreductase</fullName>
    </submittedName>
</protein>
<dbReference type="PANTHER" id="PTHR43409">
    <property type="entry name" value="ANAEROBIC MAGNESIUM-PROTOPORPHYRIN IX MONOMETHYL ESTER CYCLASE-RELATED"/>
    <property type="match status" value="1"/>
</dbReference>
<dbReference type="InterPro" id="IPR023404">
    <property type="entry name" value="rSAM_horseshoe"/>
</dbReference>
<dbReference type="PROSITE" id="PS51918">
    <property type="entry name" value="RADICAL_SAM"/>
    <property type="match status" value="1"/>
</dbReference>
<feature type="domain" description="Radical SAM core" evidence="7">
    <location>
        <begin position="188"/>
        <end position="421"/>
    </location>
</feature>
<keyword evidence="9" id="KW-1185">Reference proteome</keyword>
<keyword evidence="4" id="KW-0408">Iron</keyword>
<dbReference type="GO" id="GO:0051539">
    <property type="term" value="F:4 iron, 4 sulfur cluster binding"/>
    <property type="evidence" value="ECO:0007669"/>
    <property type="project" value="UniProtKB-KW"/>
</dbReference>
<dbReference type="SFLD" id="SFLDG01082">
    <property type="entry name" value="B12-binding_domain_containing"/>
    <property type="match status" value="1"/>
</dbReference>
<keyword evidence="2" id="KW-0949">S-adenosyl-L-methionine</keyword>